<proteinExistence type="predicted"/>
<feature type="compositionally biased region" description="Basic and acidic residues" evidence="2">
    <location>
        <begin position="66"/>
        <end position="76"/>
    </location>
</feature>
<evidence type="ECO:0000313" key="5">
    <source>
        <dbReference type="Proteomes" id="UP000199645"/>
    </source>
</evidence>
<sequence length="442" mass="46117">MTLPLHAVLPASIDDPAAPSGGNRYDREVLRHLRTRSPGLPPQEVSGGPSSGNPAEVRPLLPAARKRQEPAPEHGDGTVPTPEDGVLPRSTPAVAARTSAVPPATVALPAFEVREHLVEGAWPRPSEADRRALAGLLCGLPDGSLTLLDGLIACGVPDLLAPHATRLRLAVLVHLPLGDETGLTDEDAAELRALESRTLRLAAAVIATSVPAARRVEQLHGLTGVHAIAPGVARAPLAEPSRTGHRLLNVASLTPRKGQDLLLTALQQLPELSWTCTVAGAGRVPTLGVAPPVALTLDMAGPPAPTWVTRAIAGSGEHTVRFVGALNGTELDAAYAEADLFVLPSRAETYGMVVTEALARGLPVVAADVGGVPEALGLAPGGGIPGRLIPPDDRDALAGALRDWLTDGELRDRWRAHARARRDTLTGWDETARRLARVLTGL</sequence>
<dbReference type="PANTHER" id="PTHR45947:SF3">
    <property type="entry name" value="SULFOQUINOVOSYL TRANSFERASE SQD2"/>
    <property type="match status" value="1"/>
</dbReference>
<dbReference type="CDD" id="cd03801">
    <property type="entry name" value="GT4_PimA-like"/>
    <property type="match status" value="1"/>
</dbReference>
<keyword evidence="5" id="KW-1185">Reference proteome</keyword>
<keyword evidence="1 4" id="KW-0808">Transferase</keyword>
<reference evidence="4 5" key="1">
    <citation type="submission" date="2016-10" db="EMBL/GenBank/DDBJ databases">
        <authorList>
            <person name="de Groot N.N."/>
        </authorList>
    </citation>
    <scope>NUCLEOTIDE SEQUENCE [LARGE SCALE GENOMIC DNA]</scope>
    <source>
        <strain evidence="4 5">DSM 43019</strain>
    </source>
</reference>
<evidence type="ECO:0000256" key="2">
    <source>
        <dbReference type="SAM" id="MobiDB-lite"/>
    </source>
</evidence>
<dbReference type="SUPFAM" id="SSF53756">
    <property type="entry name" value="UDP-Glycosyltransferase/glycogen phosphorylase"/>
    <property type="match status" value="1"/>
</dbReference>
<dbReference type="PANTHER" id="PTHR45947">
    <property type="entry name" value="SULFOQUINOVOSYL TRANSFERASE SQD2"/>
    <property type="match status" value="1"/>
</dbReference>
<dbReference type="EMBL" id="FONV01000007">
    <property type="protein sequence ID" value="SFF21828.1"/>
    <property type="molecule type" value="Genomic_DNA"/>
</dbReference>
<protein>
    <submittedName>
        <fullName evidence="4">Glycosyltransferase involved in cell wall bisynthesis</fullName>
    </submittedName>
</protein>
<dbReference type="Gene3D" id="3.40.50.2000">
    <property type="entry name" value="Glycogen Phosphorylase B"/>
    <property type="match status" value="2"/>
</dbReference>
<dbReference type="InterPro" id="IPR001296">
    <property type="entry name" value="Glyco_trans_1"/>
</dbReference>
<dbReference type="RefSeq" id="WP_373871062.1">
    <property type="nucleotide sequence ID" value="NZ_BOMT01000043.1"/>
</dbReference>
<evidence type="ECO:0000256" key="1">
    <source>
        <dbReference type="ARBA" id="ARBA00022679"/>
    </source>
</evidence>
<name>A0A1I2GX50_9ACTN</name>
<dbReference type="AlphaFoldDB" id="A0A1I2GX50"/>
<dbReference type="Pfam" id="PF00534">
    <property type="entry name" value="Glycos_transf_1"/>
    <property type="match status" value="1"/>
</dbReference>
<dbReference type="STRING" id="35752.SAMN05421541_107250"/>
<dbReference type="Proteomes" id="UP000199645">
    <property type="component" value="Unassembled WGS sequence"/>
</dbReference>
<organism evidence="4 5">
    <name type="scientific">Actinoplanes philippinensis</name>
    <dbReference type="NCBI Taxonomy" id="35752"/>
    <lineage>
        <taxon>Bacteria</taxon>
        <taxon>Bacillati</taxon>
        <taxon>Actinomycetota</taxon>
        <taxon>Actinomycetes</taxon>
        <taxon>Micromonosporales</taxon>
        <taxon>Micromonosporaceae</taxon>
        <taxon>Actinoplanes</taxon>
    </lineage>
</organism>
<evidence type="ECO:0000259" key="3">
    <source>
        <dbReference type="Pfam" id="PF00534"/>
    </source>
</evidence>
<dbReference type="InterPro" id="IPR050194">
    <property type="entry name" value="Glycosyltransferase_grp1"/>
</dbReference>
<evidence type="ECO:0000313" key="4">
    <source>
        <dbReference type="EMBL" id="SFF21828.1"/>
    </source>
</evidence>
<feature type="domain" description="Glycosyl transferase family 1" evidence="3">
    <location>
        <begin position="247"/>
        <end position="420"/>
    </location>
</feature>
<dbReference type="GO" id="GO:0016757">
    <property type="term" value="F:glycosyltransferase activity"/>
    <property type="evidence" value="ECO:0007669"/>
    <property type="project" value="InterPro"/>
</dbReference>
<accession>A0A1I2GX50</accession>
<gene>
    <name evidence="4" type="ORF">SAMN05421541_107250</name>
</gene>
<feature type="region of interest" description="Disordered" evidence="2">
    <location>
        <begin position="1"/>
        <end position="98"/>
    </location>
</feature>